<reference evidence="11" key="1">
    <citation type="submission" date="2021-01" db="EMBL/GenBank/DDBJ databases">
        <authorList>
            <person name="Corre E."/>
            <person name="Pelletier E."/>
            <person name="Niang G."/>
            <person name="Scheremetjew M."/>
            <person name="Finn R."/>
            <person name="Kale V."/>
            <person name="Holt S."/>
            <person name="Cochrane G."/>
            <person name="Meng A."/>
            <person name="Brown T."/>
            <person name="Cohen L."/>
        </authorList>
    </citation>
    <scope>NUCLEOTIDE SEQUENCE</scope>
    <source>
        <strain evidence="11">CCMP281</strain>
    </source>
</reference>
<evidence type="ECO:0000256" key="5">
    <source>
        <dbReference type="ARBA" id="ARBA00035007"/>
    </source>
</evidence>
<sequence>MLMTDGYKFSHHKQYPVSWMPEGARPSEAGTYSPPVLFPGSGSSKGAVILNVLPVPGVGVTKLTLITNLSTAVVAVEPATDAPDITFSGSAVEYTGDKKDTVVLALSAEVHARTGLPAEFATVKFTNVDESKLKRGSQLNAFSGGYNVSYFTPRGYKDQFDGLADESTGDHIVFFGLQYLIKEYLAGVVVTPEKVDEAEAFVCRYMADVRFLESPGYDYTMFPRGDWMAIATGDLDGSGKITATPGVLPIKIEALPEGSLARPGTCLFKLTNTHPRFYWLPNFLETLLVQVWYPTTVATQTREFRKTIQAYSYLSERHSWATFLPGPPAFTVDNIVSDELSIHVAQVFDLLDFGYRGVSSHETAALGSASYYVAGYEGSDTVAGSRMCLWAYEGFRGSFEAFHGATSIPAAEHSTVTSWTDLEPTSDADQANADEYCSFANMFKQYMPSYGISLVSDGFNVWNSMINHWPSEAIPAEGGTSMRAMLAERLEGRRLNLIRPDSGEAIETLPQLLTLLMAALPEHAMPESEMPPLAPKFDASHPKAAAWEEAVAKIRAKVGTSGNPFRRFIGQNMRVLQGDGVALDTVGDMLASLLANGFCANTVHFGSGGGLLQKVNRDSLSCAFKCCAMYVGEKSYTIGKDPIAGGKKSYAGNPAVLRDADGVLRNRGEYDAKGVMTRSLPMSVAEFRDPAGVKGDVLELVFMDGSMVKEQTWMDIRGRAQITKPHLEAAISRAVDNIGAKAEFFQKMSAPTALAVRLAEAACGSKWTAATKAGSKLAALKARFPQYAAALDELGLTEAMDSHAIMKHINEHHVCNKKAAKAVLALVQEGDMETAAAKLAGKSCITL</sequence>
<organism evidence="11">
    <name type="scientific">Haptolina ericina</name>
    <dbReference type="NCBI Taxonomy" id="156174"/>
    <lineage>
        <taxon>Eukaryota</taxon>
        <taxon>Haptista</taxon>
        <taxon>Haptophyta</taxon>
        <taxon>Prymnesiophyceae</taxon>
        <taxon>Prymnesiales</taxon>
        <taxon>Prymnesiaceae</taxon>
        <taxon>Haptolina</taxon>
    </lineage>
</organism>
<dbReference type="SUPFAM" id="SSF51690">
    <property type="entry name" value="Nicotinate/Quinolinate PRTase C-terminal domain-like"/>
    <property type="match status" value="1"/>
</dbReference>
<evidence type="ECO:0000313" key="11">
    <source>
        <dbReference type="EMBL" id="CAE0126215.1"/>
    </source>
</evidence>
<dbReference type="Pfam" id="PF04095">
    <property type="entry name" value="NAPRTase"/>
    <property type="match status" value="1"/>
</dbReference>
<feature type="domain" description="Nicotinamide phosphoribosyltransferase N-terminal" evidence="10">
    <location>
        <begin position="153"/>
        <end position="209"/>
    </location>
</feature>
<keyword evidence="3" id="KW-0328">Glycosyltransferase</keyword>
<comment type="similarity">
    <text evidence="1">Belongs to the NAPRTase family.</text>
</comment>
<dbReference type="InterPro" id="IPR041525">
    <property type="entry name" value="N/Namide_PRibTrfase"/>
</dbReference>
<keyword evidence="2" id="KW-0662">Pyridine nucleotide biosynthesis</keyword>
<evidence type="ECO:0000259" key="10">
    <source>
        <dbReference type="Pfam" id="PF18127"/>
    </source>
</evidence>
<dbReference type="Gene3D" id="3.20.20.70">
    <property type="entry name" value="Aldolase class I"/>
    <property type="match status" value="1"/>
</dbReference>
<dbReference type="InterPro" id="IPR016471">
    <property type="entry name" value="Nicotinamide_PRibTrfase"/>
</dbReference>
<feature type="domain" description="Nicotinate/nicotinamide phosphoribosyltransferase" evidence="9">
    <location>
        <begin position="348"/>
        <end position="651"/>
    </location>
</feature>
<evidence type="ECO:0000256" key="6">
    <source>
        <dbReference type="ARBA" id="ARBA00035024"/>
    </source>
</evidence>
<evidence type="ECO:0000256" key="3">
    <source>
        <dbReference type="ARBA" id="ARBA00022676"/>
    </source>
</evidence>
<dbReference type="AlphaFoldDB" id="A0A7S3B941"/>
<dbReference type="GO" id="GO:0047280">
    <property type="term" value="F:nicotinamide phosphoribosyltransferase activity"/>
    <property type="evidence" value="ECO:0007669"/>
    <property type="project" value="UniProtKB-EC"/>
</dbReference>
<keyword evidence="4" id="KW-0808">Transferase</keyword>
<dbReference type="InterPro" id="IPR041529">
    <property type="entry name" value="DUF5598"/>
</dbReference>
<comment type="catalytic activity">
    <reaction evidence="8">
        <text>beta-nicotinamide D-ribonucleotide + diphosphate = 5-phospho-alpha-D-ribose 1-diphosphate + nicotinamide + H(+)</text>
        <dbReference type="Rhea" id="RHEA:16149"/>
        <dbReference type="ChEBI" id="CHEBI:14649"/>
        <dbReference type="ChEBI" id="CHEBI:15378"/>
        <dbReference type="ChEBI" id="CHEBI:17154"/>
        <dbReference type="ChEBI" id="CHEBI:33019"/>
        <dbReference type="ChEBI" id="CHEBI:58017"/>
        <dbReference type="EC" id="2.4.2.12"/>
    </reaction>
    <physiologicalReaction direction="right-to-left" evidence="8">
        <dbReference type="Rhea" id="RHEA:16151"/>
    </physiologicalReaction>
</comment>
<dbReference type="UniPathway" id="UPA00253"/>
<protein>
    <recommendedName>
        <fullName evidence="7">Nicotinamide phosphoribosyltransferase</fullName>
        <ecNumber evidence="6">2.4.2.12</ecNumber>
    </recommendedName>
</protein>
<dbReference type="Pfam" id="PF18127">
    <property type="entry name" value="NAMPT_N"/>
    <property type="match status" value="1"/>
</dbReference>
<evidence type="ECO:0000256" key="4">
    <source>
        <dbReference type="ARBA" id="ARBA00022679"/>
    </source>
</evidence>
<evidence type="ECO:0000256" key="1">
    <source>
        <dbReference type="ARBA" id="ARBA00010897"/>
    </source>
</evidence>
<accession>A0A7S3B941</accession>
<evidence type="ECO:0000256" key="8">
    <source>
        <dbReference type="ARBA" id="ARBA00047835"/>
    </source>
</evidence>
<dbReference type="EC" id="2.4.2.12" evidence="6"/>
<name>A0A7S3B941_9EUKA</name>
<evidence type="ECO:0000259" key="9">
    <source>
        <dbReference type="Pfam" id="PF04095"/>
    </source>
</evidence>
<evidence type="ECO:0000256" key="7">
    <source>
        <dbReference type="ARBA" id="ARBA00035036"/>
    </source>
</evidence>
<comment type="pathway">
    <text evidence="5">Cofactor biosynthesis; NAD(+) biosynthesis; nicotinamide D-ribonucleotide from 5-phospho-alpha-D-ribose 1-diphosphate and nicotinamide: step 1/1.</text>
</comment>
<gene>
    <name evidence="11" type="ORF">HERI1096_LOCUS25972</name>
</gene>
<dbReference type="EMBL" id="HBHX01046905">
    <property type="protein sequence ID" value="CAE0126215.1"/>
    <property type="molecule type" value="Transcribed_RNA"/>
</dbReference>
<evidence type="ECO:0000256" key="2">
    <source>
        <dbReference type="ARBA" id="ARBA00022642"/>
    </source>
</evidence>
<dbReference type="PANTHER" id="PTHR43816">
    <property type="entry name" value="NICOTINAMIDE PHOSPHORIBOSYLTRANSFERASE"/>
    <property type="match status" value="1"/>
</dbReference>
<dbReference type="PANTHER" id="PTHR43816:SF1">
    <property type="entry name" value="NICOTINAMIDE PHOSPHORIBOSYLTRANSFERASE"/>
    <property type="match status" value="1"/>
</dbReference>
<dbReference type="GO" id="GO:0009435">
    <property type="term" value="P:NAD+ biosynthetic process"/>
    <property type="evidence" value="ECO:0007669"/>
    <property type="project" value="UniProtKB-UniPathway"/>
</dbReference>
<dbReference type="InterPro" id="IPR013785">
    <property type="entry name" value="Aldolase_TIM"/>
</dbReference>
<dbReference type="InterPro" id="IPR036068">
    <property type="entry name" value="Nicotinate_pribotase-like_C"/>
</dbReference>
<proteinExistence type="inferred from homology"/>